<evidence type="ECO:0000256" key="1">
    <source>
        <dbReference type="ARBA" id="ARBA00022737"/>
    </source>
</evidence>
<dbReference type="SUPFAM" id="SSF48403">
    <property type="entry name" value="Ankyrin repeat"/>
    <property type="match status" value="1"/>
</dbReference>
<dbReference type="PROSITE" id="PS50088">
    <property type="entry name" value="ANK_REPEAT"/>
    <property type="match status" value="2"/>
</dbReference>
<protein>
    <submittedName>
        <fullName evidence="5">Uncharacterized protein</fullName>
    </submittedName>
</protein>
<organism evidence="5">
    <name type="scientific">Schistocephalus solidus</name>
    <name type="common">Tapeworm</name>
    <dbReference type="NCBI Taxonomy" id="70667"/>
    <lineage>
        <taxon>Eukaryota</taxon>
        <taxon>Metazoa</taxon>
        <taxon>Spiralia</taxon>
        <taxon>Lophotrochozoa</taxon>
        <taxon>Platyhelminthes</taxon>
        <taxon>Cestoda</taxon>
        <taxon>Eucestoda</taxon>
        <taxon>Diphyllobothriidea</taxon>
        <taxon>Diphyllobothriidae</taxon>
        <taxon>Schistocephalus</taxon>
    </lineage>
</organism>
<evidence type="ECO:0000256" key="2">
    <source>
        <dbReference type="ARBA" id="ARBA00023043"/>
    </source>
</evidence>
<dbReference type="PANTHER" id="PTHR24189">
    <property type="entry name" value="MYOTROPHIN"/>
    <property type="match status" value="1"/>
</dbReference>
<keyword evidence="1" id="KW-0677">Repeat</keyword>
<dbReference type="PRINTS" id="PR01415">
    <property type="entry name" value="ANKYRIN"/>
</dbReference>
<accession>A0A0X3PK70</accession>
<dbReference type="Gene3D" id="1.25.40.20">
    <property type="entry name" value="Ankyrin repeat-containing domain"/>
    <property type="match status" value="1"/>
</dbReference>
<dbReference type="PROSITE" id="PS50297">
    <property type="entry name" value="ANK_REP_REGION"/>
    <property type="match status" value="2"/>
</dbReference>
<dbReference type="EMBL" id="GEEE01010874">
    <property type="protein sequence ID" value="JAP52351.1"/>
    <property type="molecule type" value="Transcribed_RNA"/>
</dbReference>
<dbReference type="PANTHER" id="PTHR24189:SF73">
    <property type="entry name" value="ANKYRIN REPEAT AND SOCS BOX-CONTAINING 15B"/>
    <property type="match status" value="1"/>
</dbReference>
<feature type="region of interest" description="Disordered" evidence="4">
    <location>
        <begin position="1"/>
        <end position="31"/>
    </location>
</feature>
<proteinExistence type="predicted"/>
<dbReference type="InterPro" id="IPR050745">
    <property type="entry name" value="Multifunctional_regulatory"/>
</dbReference>
<evidence type="ECO:0000313" key="5">
    <source>
        <dbReference type="EMBL" id="JAP52351.1"/>
    </source>
</evidence>
<dbReference type="InterPro" id="IPR036770">
    <property type="entry name" value="Ankyrin_rpt-contain_sf"/>
</dbReference>
<reference evidence="5" key="1">
    <citation type="submission" date="2016-01" db="EMBL/GenBank/DDBJ databases">
        <title>Reference transcriptome for the parasite Schistocephalus solidus: insights into the molecular evolution of parasitism.</title>
        <authorList>
            <person name="Hebert F.O."/>
            <person name="Grambauer S."/>
            <person name="Barber I."/>
            <person name="Landry C.R."/>
            <person name="Aubin-Horth N."/>
        </authorList>
    </citation>
    <scope>NUCLEOTIDE SEQUENCE</scope>
</reference>
<dbReference type="InterPro" id="IPR002110">
    <property type="entry name" value="Ankyrin_rpt"/>
</dbReference>
<dbReference type="Pfam" id="PF12796">
    <property type="entry name" value="Ank_2"/>
    <property type="match status" value="1"/>
</dbReference>
<sequence length="230" mass="25778">MNSQMSSESEDEDLPPDLRHNPEEIMRAKERNPGMFVSAWQADEEDIDQWTKKQLRRDRRKQLVVAAERGDMDALRSNLANLTPAEKEEFLLFTDDDGYTALHRAVYGGHYDVVEYLLSEGARVDTRSVDGWTPLHSAAFWNQTACVQLLIEAGADMNALTNSNQSLLHLAVSNNTTVETLCYLLGHPNINVDVKNSGGDTPADLLKRNTSLSYLLYPLTAEATRLLPSK</sequence>
<dbReference type="SMART" id="SM00248">
    <property type="entry name" value="ANK"/>
    <property type="match status" value="3"/>
</dbReference>
<evidence type="ECO:0000256" key="3">
    <source>
        <dbReference type="PROSITE-ProRule" id="PRU00023"/>
    </source>
</evidence>
<name>A0A0X3PK70_SCHSO</name>
<gene>
    <name evidence="5" type="ORF">TR160548</name>
</gene>
<feature type="repeat" description="ANK" evidence="3">
    <location>
        <begin position="97"/>
        <end position="129"/>
    </location>
</feature>
<feature type="compositionally biased region" description="Basic and acidic residues" evidence="4">
    <location>
        <begin position="16"/>
        <end position="31"/>
    </location>
</feature>
<evidence type="ECO:0000256" key="4">
    <source>
        <dbReference type="SAM" id="MobiDB-lite"/>
    </source>
</evidence>
<feature type="repeat" description="ANK" evidence="3">
    <location>
        <begin position="130"/>
        <end position="162"/>
    </location>
</feature>
<keyword evidence="2 3" id="KW-0040">ANK repeat</keyword>
<dbReference type="AlphaFoldDB" id="A0A0X3PK70"/>